<dbReference type="AlphaFoldDB" id="A0A1G6IK94"/>
<accession>A0A1G6IK94</accession>
<dbReference type="STRING" id="361279.SAMN05421663_101313"/>
<dbReference type="Gene3D" id="3.40.50.720">
    <property type="entry name" value="NAD(P)-binding Rossmann-like Domain"/>
    <property type="match status" value="1"/>
</dbReference>
<keyword evidence="3" id="KW-1185">Reference proteome</keyword>
<name>A0A1G6IK94_9BACI</name>
<organism evidence="2 3">
    <name type="scientific">Terribacillus halophilus</name>
    <dbReference type="NCBI Taxonomy" id="361279"/>
    <lineage>
        <taxon>Bacteria</taxon>
        <taxon>Bacillati</taxon>
        <taxon>Bacillota</taxon>
        <taxon>Bacilli</taxon>
        <taxon>Bacillales</taxon>
        <taxon>Bacillaceae</taxon>
        <taxon>Terribacillus</taxon>
    </lineage>
</organism>
<protein>
    <submittedName>
        <fullName evidence="2">UDP-glucose 4-epimerase</fullName>
    </submittedName>
</protein>
<dbReference type="InterPro" id="IPR036291">
    <property type="entry name" value="NAD(P)-bd_dom_sf"/>
</dbReference>
<dbReference type="SUPFAM" id="SSF51735">
    <property type="entry name" value="NAD(P)-binding Rossmann-fold domains"/>
    <property type="match status" value="1"/>
</dbReference>
<evidence type="ECO:0000313" key="2">
    <source>
        <dbReference type="EMBL" id="SDC07002.1"/>
    </source>
</evidence>
<dbReference type="EMBL" id="FMZB01000001">
    <property type="protein sequence ID" value="SDC07002.1"/>
    <property type="molecule type" value="Genomic_DNA"/>
</dbReference>
<dbReference type="InterPro" id="IPR001509">
    <property type="entry name" value="Epimerase_deHydtase"/>
</dbReference>
<dbReference type="PANTHER" id="PTHR43245">
    <property type="entry name" value="BIFUNCTIONAL POLYMYXIN RESISTANCE PROTEIN ARNA"/>
    <property type="match status" value="1"/>
</dbReference>
<proteinExistence type="predicted"/>
<dbReference type="InterPro" id="IPR050177">
    <property type="entry name" value="Lipid_A_modif_metabolic_enz"/>
</dbReference>
<dbReference type="Proteomes" id="UP000198666">
    <property type="component" value="Unassembled WGS sequence"/>
</dbReference>
<dbReference type="Pfam" id="PF01370">
    <property type="entry name" value="Epimerase"/>
    <property type="match status" value="1"/>
</dbReference>
<dbReference type="RefSeq" id="WP_093725305.1">
    <property type="nucleotide sequence ID" value="NZ_FMZB01000001.1"/>
</dbReference>
<evidence type="ECO:0000259" key="1">
    <source>
        <dbReference type="Pfam" id="PF01370"/>
    </source>
</evidence>
<dbReference type="OrthoDB" id="9808602at2"/>
<reference evidence="3" key="1">
    <citation type="submission" date="2016-10" db="EMBL/GenBank/DDBJ databases">
        <authorList>
            <person name="Varghese N."/>
            <person name="Submissions S."/>
        </authorList>
    </citation>
    <scope>NUCLEOTIDE SEQUENCE [LARGE SCALE GENOMIC DNA]</scope>
    <source>
        <strain evidence="3">DSM 21620</strain>
    </source>
</reference>
<dbReference type="PANTHER" id="PTHR43245:SF58">
    <property type="entry name" value="BLL5923 PROTEIN"/>
    <property type="match status" value="1"/>
</dbReference>
<sequence>MKKILITGTNGYISTQFTKYIRENFNEDYELTPISLRTGDWKSIDFGRYDTIIHAVGIAHKKENAKSKNEYFKINKDLTINLAEKAKKEGCKQFIFLSSMSVYGMNSGFITKKTKPKPNTNYGQSKLEAENAIKYLQDSKFRVAILRPPMVYGKDCGGNYRKLSEIANKLFVFLDTNNLRSMIYIENLNIVIKQLIDFNSAGTYFPQNDEFVNTSELVKKIRAVRGKKTKIIRVNGNKMNLFMRVSYFRKIFGNLTYEKSLSAQNIDNKEFINFEDSIKLSED</sequence>
<feature type="domain" description="NAD-dependent epimerase/dehydratase" evidence="1">
    <location>
        <begin position="4"/>
        <end position="186"/>
    </location>
</feature>
<gene>
    <name evidence="2" type="ORF">SAMN05421663_101313</name>
</gene>
<evidence type="ECO:0000313" key="3">
    <source>
        <dbReference type="Proteomes" id="UP000198666"/>
    </source>
</evidence>